<evidence type="ECO:0000256" key="1">
    <source>
        <dbReference type="ARBA" id="ARBA00006767"/>
    </source>
</evidence>
<dbReference type="PANTHER" id="PTHR10724">
    <property type="entry name" value="30S RIBOSOMAL PROTEIN S1"/>
    <property type="match status" value="1"/>
</dbReference>
<dbReference type="GO" id="GO:0006412">
    <property type="term" value="P:translation"/>
    <property type="evidence" value="ECO:0007669"/>
    <property type="project" value="TreeGrafter"/>
</dbReference>
<dbReference type="Gene3D" id="2.40.50.140">
    <property type="entry name" value="Nucleic acid-binding proteins"/>
    <property type="match status" value="3"/>
</dbReference>
<feature type="domain" description="S1 motif" evidence="4">
    <location>
        <begin position="32"/>
        <end position="102"/>
    </location>
</feature>
<organism evidence="5 6">
    <name type="scientific">Desulfoscipio geothermicus DSM 3669</name>
    <dbReference type="NCBI Taxonomy" id="1121426"/>
    <lineage>
        <taxon>Bacteria</taxon>
        <taxon>Bacillati</taxon>
        <taxon>Bacillota</taxon>
        <taxon>Clostridia</taxon>
        <taxon>Eubacteriales</taxon>
        <taxon>Desulfallaceae</taxon>
        <taxon>Desulfoscipio</taxon>
    </lineage>
</organism>
<dbReference type="GO" id="GO:0003729">
    <property type="term" value="F:mRNA binding"/>
    <property type="evidence" value="ECO:0007669"/>
    <property type="project" value="TreeGrafter"/>
</dbReference>
<dbReference type="PROSITE" id="PS50126">
    <property type="entry name" value="S1"/>
    <property type="match status" value="3"/>
</dbReference>
<gene>
    <name evidence="5" type="ORF">SAMN05660706_12323</name>
</gene>
<dbReference type="STRING" id="39060.SAMN05660706_12323"/>
<keyword evidence="6" id="KW-1185">Reference proteome</keyword>
<dbReference type="Proteomes" id="UP000199584">
    <property type="component" value="Unassembled WGS sequence"/>
</dbReference>
<dbReference type="AlphaFoldDB" id="A0A1I6E1P6"/>
<dbReference type="OrthoDB" id="9793609at2"/>
<dbReference type="InterPro" id="IPR012340">
    <property type="entry name" value="NA-bd_OB-fold"/>
</dbReference>
<reference evidence="6" key="1">
    <citation type="submission" date="2016-10" db="EMBL/GenBank/DDBJ databases">
        <authorList>
            <person name="Varghese N."/>
            <person name="Submissions S."/>
        </authorList>
    </citation>
    <scope>NUCLEOTIDE SEQUENCE [LARGE SCALE GENOMIC DNA]</scope>
    <source>
        <strain evidence="6">DSM 3669</strain>
    </source>
</reference>
<dbReference type="GO" id="GO:0003735">
    <property type="term" value="F:structural constituent of ribosome"/>
    <property type="evidence" value="ECO:0007669"/>
    <property type="project" value="TreeGrafter"/>
</dbReference>
<dbReference type="InterPro" id="IPR003029">
    <property type="entry name" value="S1_domain"/>
</dbReference>
<dbReference type="SMART" id="SM00316">
    <property type="entry name" value="S1"/>
    <property type="match status" value="3"/>
</dbReference>
<dbReference type="CDD" id="cd00164">
    <property type="entry name" value="S1_like"/>
    <property type="match status" value="1"/>
</dbReference>
<comment type="similarity">
    <text evidence="1">Belongs to the bacterial ribosomal protein bS1 family.</text>
</comment>
<protein>
    <submittedName>
        <fullName evidence="5">Small subunit ribosomal protein S1</fullName>
    </submittedName>
</protein>
<evidence type="ECO:0000256" key="2">
    <source>
        <dbReference type="ARBA" id="ARBA00022980"/>
    </source>
</evidence>
<dbReference type="RefSeq" id="WP_092485221.1">
    <property type="nucleotide sequence ID" value="NZ_FOYM01000023.1"/>
</dbReference>
<dbReference type="PANTHER" id="PTHR10724:SF7">
    <property type="entry name" value="SMALL RIBOSOMAL SUBUNIT PROTEIN BS1C"/>
    <property type="match status" value="1"/>
</dbReference>
<feature type="domain" description="S1 motif" evidence="4">
    <location>
        <begin position="204"/>
        <end position="264"/>
    </location>
</feature>
<dbReference type="InterPro" id="IPR050437">
    <property type="entry name" value="Ribos_protein_bS1-like"/>
</dbReference>
<dbReference type="EMBL" id="FOYM01000023">
    <property type="protein sequence ID" value="SFR11615.1"/>
    <property type="molecule type" value="Genomic_DNA"/>
</dbReference>
<evidence type="ECO:0000313" key="6">
    <source>
        <dbReference type="Proteomes" id="UP000199584"/>
    </source>
</evidence>
<dbReference type="GO" id="GO:0022627">
    <property type="term" value="C:cytosolic small ribosomal subunit"/>
    <property type="evidence" value="ECO:0007669"/>
    <property type="project" value="TreeGrafter"/>
</dbReference>
<name>A0A1I6E1P6_9FIRM</name>
<proteinExistence type="inferred from homology"/>
<dbReference type="SUPFAM" id="SSF50249">
    <property type="entry name" value="Nucleic acid-binding proteins"/>
    <property type="match status" value="3"/>
</dbReference>
<accession>A0A1I6E1P6</accession>
<feature type="domain" description="S1 motif" evidence="4">
    <location>
        <begin position="119"/>
        <end position="189"/>
    </location>
</feature>
<keyword evidence="2 5" id="KW-0689">Ribosomal protein</keyword>
<evidence type="ECO:0000256" key="3">
    <source>
        <dbReference type="ARBA" id="ARBA00023274"/>
    </source>
</evidence>
<evidence type="ECO:0000259" key="4">
    <source>
        <dbReference type="PROSITE" id="PS50126"/>
    </source>
</evidence>
<keyword evidence="3" id="KW-0687">Ribonucleoprotein</keyword>
<sequence length="268" mass="29993">MQVSKTFTRPEGFKTTAEASGLDVLYTAWERNLLIEAKVDRVTKANGEDCWVLELDGVRGLVPFSESGLEYPGQMDQFTGTQIFVKVRGIDEESGVVALSRKDALAEMRKSVMERLGPGQVVDAVVRGVGRNTVYLDVGGGVIGEMPRRMATFSQKLQSLRKVFSLGQQLRVKVMEVDPEQDKIVVSRTELLPDPWDSVDLKRRDRISGTVVRVYGDKAFVEFKDGVVALANFSLLDRISPGDRVRGVVTRFDREKRLLRLKLTDRLA</sequence>
<evidence type="ECO:0000313" key="5">
    <source>
        <dbReference type="EMBL" id="SFR11615.1"/>
    </source>
</evidence>